<evidence type="ECO:0000256" key="14">
    <source>
        <dbReference type="ARBA" id="ARBA00046681"/>
    </source>
</evidence>
<evidence type="ECO:0000256" key="4">
    <source>
        <dbReference type="ARBA" id="ARBA00012110"/>
    </source>
</evidence>
<dbReference type="EC" id="4.6.1.15" evidence="5"/>
<dbReference type="InterPro" id="IPR036117">
    <property type="entry name" value="DhaL_dom_sf"/>
</dbReference>
<dbReference type="SUPFAM" id="SSF82549">
    <property type="entry name" value="DAK1/DegV-like"/>
    <property type="match status" value="1"/>
</dbReference>
<accession>A0A8R1DQC1</accession>
<comment type="catalytic activity">
    <reaction evidence="15">
        <text>D-glyceraldehyde + ATP = D-glyceraldehyde 3-phosphate + ADP + H(+)</text>
        <dbReference type="Rhea" id="RHEA:13941"/>
        <dbReference type="ChEBI" id="CHEBI:15378"/>
        <dbReference type="ChEBI" id="CHEBI:17378"/>
        <dbReference type="ChEBI" id="CHEBI:30616"/>
        <dbReference type="ChEBI" id="CHEBI:59776"/>
        <dbReference type="ChEBI" id="CHEBI:456216"/>
        <dbReference type="EC" id="2.7.1.28"/>
    </reaction>
</comment>
<comment type="catalytic activity">
    <reaction evidence="16">
        <text>FAD = riboflavin cyclic-4',5'-phosphate + AMP + H(+)</text>
        <dbReference type="Rhea" id="RHEA:13729"/>
        <dbReference type="ChEBI" id="CHEBI:15378"/>
        <dbReference type="ChEBI" id="CHEBI:57692"/>
        <dbReference type="ChEBI" id="CHEBI:76202"/>
        <dbReference type="ChEBI" id="CHEBI:456215"/>
        <dbReference type="EC" id="4.6.1.15"/>
    </reaction>
</comment>
<evidence type="ECO:0000256" key="3">
    <source>
        <dbReference type="ARBA" id="ARBA00012107"/>
    </source>
</evidence>
<evidence type="ECO:0000256" key="2">
    <source>
        <dbReference type="ARBA" id="ARBA00008757"/>
    </source>
</evidence>
<evidence type="ECO:0000256" key="15">
    <source>
        <dbReference type="ARBA" id="ARBA00047974"/>
    </source>
</evidence>
<dbReference type="PROSITE" id="PS51480">
    <property type="entry name" value="DHAL"/>
    <property type="match status" value="1"/>
</dbReference>
<protein>
    <recommendedName>
        <fullName evidence="6">Triokinase/FMN cyclase</fullName>
        <ecNumber evidence="4">2.7.1.28</ecNumber>
        <ecNumber evidence="3">2.7.1.29</ecNumber>
        <ecNumber evidence="5">4.6.1.15</ecNumber>
    </recommendedName>
    <alternativeName>
        <fullName evidence="12">Bifunctional ATP-dependent dihydroxyacetone kinase/FAD-AMP lyase (cyclizing)</fullName>
    </alternativeName>
</protein>
<dbReference type="InterPro" id="IPR012734">
    <property type="entry name" value="DhaK_ATP"/>
</dbReference>
<evidence type="ECO:0000256" key="8">
    <source>
        <dbReference type="ARBA" id="ARBA00022741"/>
    </source>
</evidence>
<dbReference type="GO" id="GO:0005524">
    <property type="term" value="F:ATP binding"/>
    <property type="evidence" value="ECO:0007669"/>
    <property type="project" value="UniProtKB-KW"/>
</dbReference>
<keyword evidence="7" id="KW-0808">Transferase</keyword>
<dbReference type="GO" id="GO:0019563">
    <property type="term" value="P:glycerol catabolic process"/>
    <property type="evidence" value="ECO:0007669"/>
    <property type="project" value="TreeGrafter"/>
</dbReference>
<dbReference type="AlphaFoldDB" id="A0A8R1DQC1"/>
<proteinExistence type="inferred from homology"/>
<dbReference type="Gene3D" id="3.40.50.10440">
    <property type="entry name" value="Dihydroxyacetone kinase, domain 1"/>
    <property type="match status" value="1"/>
</dbReference>
<dbReference type="NCBIfam" id="TIGR02361">
    <property type="entry name" value="dak_ATP"/>
    <property type="match status" value="1"/>
</dbReference>
<comment type="function">
    <text evidence="13">Catalyzes both the phosphorylation of dihydroxyacetone and of glyceraldehyde, and the splitting of ribonucleoside diphosphate-X compounds among which FAD is the best substrate. Represses IFIH1-mediated cellular antiviral response.</text>
</comment>
<dbReference type="FunFam" id="3.30.1180.20:FF:000001">
    <property type="entry name" value="Dihydroxyacetone kinase 1"/>
    <property type="match status" value="1"/>
</dbReference>
<evidence type="ECO:0000313" key="23">
    <source>
        <dbReference type="Proteomes" id="UP000005237"/>
    </source>
</evidence>
<feature type="domain" description="DhaK" evidence="21">
    <location>
        <begin position="8"/>
        <end position="329"/>
    </location>
</feature>
<keyword evidence="23" id="KW-1185">Reference proteome</keyword>
<keyword evidence="9" id="KW-0418">Kinase</keyword>
<dbReference type="EC" id="2.7.1.29" evidence="3"/>
<dbReference type="PANTHER" id="PTHR28629">
    <property type="entry name" value="TRIOKINASE/FMN CYCLASE"/>
    <property type="match status" value="1"/>
</dbReference>
<keyword evidence="10" id="KW-0067">ATP-binding</keyword>
<dbReference type="FunFam" id="3.40.50.10440:FF:000001">
    <property type="entry name" value="Dihydroxyacetone kinase, DhaK subunit"/>
    <property type="match status" value="1"/>
</dbReference>
<dbReference type="GO" id="GO:0005829">
    <property type="term" value="C:cytosol"/>
    <property type="evidence" value="ECO:0007669"/>
    <property type="project" value="TreeGrafter"/>
</dbReference>
<evidence type="ECO:0000256" key="12">
    <source>
        <dbReference type="ARBA" id="ARBA00032426"/>
    </source>
</evidence>
<comment type="catalytic activity">
    <reaction evidence="17">
        <text>dihydroxyacetone + ATP = dihydroxyacetone phosphate + ADP + H(+)</text>
        <dbReference type="Rhea" id="RHEA:15773"/>
        <dbReference type="ChEBI" id="CHEBI:15378"/>
        <dbReference type="ChEBI" id="CHEBI:16016"/>
        <dbReference type="ChEBI" id="CHEBI:30616"/>
        <dbReference type="ChEBI" id="CHEBI:57642"/>
        <dbReference type="ChEBI" id="CHEBI:456216"/>
        <dbReference type="EC" id="2.7.1.29"/>
    </reaction>
</comment>
<feature type="domain" description="DhaL" evidence="20">
    <location>
        <begin position="362"/>
        <end position="562"/>
    </location>
</feature>
<dbReference type="PANTHER" id="PTHR28629:SF4">
    <property type="entry name" value="TRIOKINASE_FMN CYCLASE"/>
    <property type="match status" value="1"/>
</dbReference>
<evidence type="ECO:0000256" key="10">
    <source>
        <dbReference type="ARBA" id="ARBA00022840"/>
    </source>
</evidence>
<feature type="active site" description="Tele-hemiaminal-histidine intermediate" evidence="18">
    <location>
        <position position="219"/>
    </location>
</feature>
<sequence>MSKKFVNEVDETVDDALQGLVLSNSDIKFHQKCERVIHRTEMNADSKVSLIAGGGSGHEPYSAGYVGKGLLTAAVAGNIFASPPSRNVQAALEATKGNAGAILFVINYTGDRLNFGLAAERFNASGGNAKVVTISDDVAIDNPNSRVGRRGLAGAILTIKIAGAMAEQGKKLDEIVSASENVVKSLGTLGVSLYPGSLPGKDREKGLPEDQIEVGLGIHGEPGKSRGPFTNAKKIVTDLMETLKSKLGMKTGEQFVVLVNNLGGVSQIEMSIVNGEVLNWLKHQKMTVKRFYSGIYMTSLDGHGISVTVLRATDTMIECLDYPSSAAGWIPPLSPFGSTRGEASKRSNVSDVKGSGARGNRQIIQKCLESVVTAMIDSKNRLNQLDAVAGDGDCGNTFAEAAKAIREIQKELNVDQPQTLFKQLSIIFEQTVGGTSGALYALMLSAAAVCFSEICSIGTCVEALDRANQAVQKYGGARVGDRTMIDALNAAVESLQESMKKKDNLDLIRMCEDAVRASEQAAEATAHQKAAVGRASYTSAEAQTEPDAGATAISTWLRAILKSFTENFKKC</sequence>
<evidence type="ECO:0000256" key="5">
    <source>
        <dbReference type="ARBA" id="ARBA00012578"/>
    </source>
</evidence>
<dbReference type="InterPro" id="IPR004007">
    <property type="entry name" value="DhaL_dom"/>
</dbReference>
<dbReference type="Gene3D" id="3.30.1180.20">
    <property type="entry name" value="Dihydroxyacetone kinase, domain 2"/>
    <property type="match status" value="1"/>
</dbReference>
<reference evidence="23" key="1">
    <citation type="submission" date="2010-08" db="EMBL/GenBank/DDBJ databases">
        <authorList>
            <consortium name="Caenorhabditis japonica Sequencing Consortium"/>
            <person name="Wilson R.K."/>
        </authorList>
    </citation>
    <scope>NUCLEOTIDE SEQUENCE [LARGE SCALE GENOMIC DNA]</scope>
    <source>
        <strain evidence="23">DF5081</strain>
    </source>
</reference>
<dbReference type="Gene3D" id="1.25.40.340">
    <property type="match status" value="1"/>
</dbReference>
<dbReference type="SMART" id="SM01120">
    <property type="entry name" value="Dak2"/>
    <property type="match status" value="1"/>
</dbReference>
<dbReference type="EC" id="2.7.1.28" evidence="4"/>
<evidence type="ECO:0000256" key="17">
    <source>
        <dbReference type="ARBA" id="ARBA00048898"/>
    </source>
</evidence>
<evidence type="ECO:0000256" key="19">
    <source>
        <dbReference type="PIRSR" id="PIRSR612734-2"/>
    </source>
</evidence>
<dbReference type="EnsemblMetazoa" id="CJA08560.1">
    <property type="protein sequence ID" value="CJA08560.1"/>
    <property type="gene ID" value="WBGene00127764"/>
</dbReference>
<dbReference type="InterPro" id="IPR004006">
    <property type="entry name" value="DhaK_dom"/>
</dbReference>
<keyword evidence="11" id="KW-0170">Cobalt</keyword>
<comment type="subunit">
    <text evidence="14">Homodimer. Interacts with IFIH1 (via the CARD domains), the interaction is inhibited by viral infection.</text>
</comment>
<evidence type="ECO:0000313" key="22">
    <source>
        <dbReference type="EnsemblMetazoa" id="CJA08560.1"/>
    </source>
</evidence>
<feature type="binding site" evidence="19">
    <location>
        <position position="111"/>
    </location>
    <ligand>
        <name>substrate</name>
    </ligand>
</feature>
<organism evidence="22 23">
    <name type="scientific">Caenorhabditis japonica</name>
    <dbReference type="NCBI Taxonomy" id="281687"/>
    <lineage>
        <taxon>Eukaryota</taxon>
        <taxon>Metazoa</taxon>
        <taxon>Ecdysozoa</taxon>
        <taxon>Nematoda</taxon>
        <taxon>Chromadorea</taxon>
        <taxon>Rhabditida</taxon>
        <taxon>Rhabditina</taxon>
        <taxon>Rhabditomorpha</taxon>
        <taxon>Rhabditoidea</taxon>
        <taxon>Rhabditidae</taxon>
        <taxon>Peloderinae</taxon>
        <taxon>Caenorhabditis</taxon>
    </lineage>
</organism>
<dbReference type="GO" id="GO:0034012">
    <property type="term" value="F:FAD-AMP lyase (cyclizing) activity"/>
    <property type="evidence" value="ECO:0007669"/>
    <property type="project" value="UniProtKB-EC"/>
</dbReference>
<dbReference type="FunFam" id="1.25.40.340:FF:000001">
    <property type="entry name" value="Dihydroxyacetone kinase 1"/>
    <property type="match status" value="1"/>
</dbReference>
<keyword evidence="8" id="KW-0547">Nucleotide-binding</keyword>
<dbReference type="InterPro" id="IPR050861">
    <property type="entry name" value="Dihydroxyacetone_Kinase"/>
</dbReference>
<dbReference type="PROSITE" id="PS51481">
    <property type="entry name" value="DHAK"/>
    <property type="match status" value="1"/>
</dbReference>
<feature type="binding site" evidence="19">
    <location>
        <begin position="55"/>
        <end position="58"/>
    </location>
    <ligand>
        <name>substrate</name>
    </ligand>
</feature>
<comment type="similarity">
    <text evidence="2">Belongs to the dihydroxyacetone kinase (DAK) family.</text>
</comment>
<dbReference type="GO" id="GO:0050354">
    <property type="term" value="F:triokinase activity"/>
    <property type="evidence" value="ECO:0007669"/>
    <property type="project" value="UniProtKB-EC"/>
</dbReference>
<dbReference type="Pfam" id="PF02733">
    <property type="entry name" value="Dak1"/>
    <property type="match status" value="1"/>
</dbReference>
<evidence type="ECO:0000256" key="18">
    <source>
        <dbReference type="PIRSR" id="PIRSR612734-1"/>
    </source>
</evidence>
<evidence type="ECO:0000256" key="6">
    <source>
        <dbReference type="ARBA" id="ARBA00018932"/>
    </source>
</evidence>
<reference evidence="22" key="2">
    <citation type="submission" date="2022-06" db="UniProtKB">
        <authorList>
            <consortium name="EnsemblMetazoa"/>
        </authorList>
    </citation>
    <scope>IDENTIFICATION</scope>
    <source>
        <strain evidence="22">DF5081</strain>
    </source>
</reference>
<evidence type="ECO:0000256" key="9">
    <source>
        <dbReference type="ARBA" id="ARBA00022777"/>
    </source>
</evidence>
<comment type="pathway">
    <text evidence="1">Polyol metabolism; glycerol fermentation; glycerone phosphate from glycerol (oxidative route): step 2/2.</text>
</comment>
<dbReference type="GO" id="GO:0004371">
    <property type="term" value="F:glycerone kinase activity"/>
    <property type="evidence" value="ECO:0007669"/>
    <property type="project" value="UniProtKB-EC"/>
</dbReference>
<dbReference type="SUPFAM" id="SSF101473">
    <property type="entry name" value="DhaL-like"/>
    <property type="match status" value="1"/>
</dbReference>
<evidence type="ECO:0000259" key="21">
    <source>
        <dbReference type="PROSITE" id="PS51481"/>
    </source>
</evidence>
<dbReference type="Proteomes" id="UP000005237">
    <property type="component" value="Unassembled WGS sequence"/>
</dbReference>
<name>A0A8R1DQC1_CAEJA</name>
<evidence type="ECO:0000256" key="16">
    <source>
        <dbReference type="ARBA" id="ARBA00048526"/>
    </source>
</evidence>
<evidence type="ECO:0000256" key="13">
    <source>
        <dbReference type="ARBA" id="ARBA00045490"/>
    </source>
</evidence>
<evidence type="ECO:0000256" key="7">
    <source>
        <dbReference type="ARBA" id="ARBA00022679"/>
    </source>
</evidence>
<evidence type="ECO:0000256" key="11">
    <source>
        <dbReference type="ARBA" id="ARBA00023285"/>
    </source>
</evidence>
<evidence type="ECO:0000259" key="20">
    <source>
        <dbReference type="PROSITE" id="PS51480"/>
    </source>
</evidence>
<dbReference type="Pfam" id="PF02734">
    <property type="entry name" value="Dak2"/>
    <property type="match status" value="1"/>
</dbReference>
<evidence type="ECO:0000256" key="1">
    <source>
        <dbReference type="ARBA" id="ARBA00004778"/>
    </source>
</evidence>